<keyword evidence="2 6" id="KW-0805">Transcription regulation</keyword>
<name>A0A3P6E4V7_BRAOL</name>
<proteinExistence type="inferred from homology"/>
<dbReference type="GO" id="GO:0003700">
    <property type="term" value="F:DNA-binding transcription factor activity"/>
    <property type="evidence" value="ECO:0007669"/>
    <property type="project" value="UniProtKB-UniRule"/>
</dbReference>
<evidence type="ECO:0000256" key="1">
    <source>
        <dbReference type="ARBA" id="ARBA00004123"/>
    </source>
</evidence>
<dbReference type="SMART" id="SM00521">
    <property type="entry name" value="CBF"/>
    <property type="match status" value="1"/>
</dbReference>
<comment type="subcellular location">
    <subcellularLocation>
        <location evidence="1 6">Nucleus</location>
    </subcellularLocation>
</comment>
<comment type="function">
    <text evidence="6">Component of the sequence-specific heterotrimeric transcription factor (NF-Y) which specifically recognizes a 5'-CCAAT-3' box motif found in the promoters of its target genes.</text>
</comment>
<protein>
    <recommendedName>
        <fullName evidence="6">Nuclear transcription factor Y subunit</fullName>
    </recommendedName>
</protein>
<dbReference type="PRINTS" id="PR00616">
    <property type="entry name" value="CCAATSUBUNTB"/>
</dbReference>
<sequence>MQTEYCKERGELFSPPQASCLWNIAFGPPALTTESLSSVSFAGVKVVTPETESEQGVCISKALQLFHITESYNVFQGGGKSSRDHVSKPHVAFSMQSSCFEFGFAQPTIYTKHPDHVEQYYGVVSGYGSQISPGRVMLPLKMETEEDGTIYVNSKQYHGIIRRRQSRAKAVLKNKISSCRKQPYMHHSRHLHAMRRPRGSGGRFLNTKKADADLQSKPSNPQISEVFHPKNRTMTSSMETYGPNVSSSDVTSMNHFLSSSVHSIGGNMVMPSKWIAEAMDIGCCKLKT</sequence>
<comment type="subunit">
    <text evidence="6">Heterotrimer.</text>
</comment>
<dbReference type="EMBL" id="LR031875">
    <property type="protein sequence ID" value="VDD34448.1"/>
    <property type="molecule type" value="Genomic_DNA"/>
</dbReference>
<comment type="similarity">
    <text evidence="6">Belongs to the NFYA/HAP2 subunit family.</text>
</comment>
<evidence type="ECO:0000256" key="2">
    <source>
        <dbReference type="ARBA" id="ARBA00023015"/>
    </source>
</evidence>
<organism evidence="7">
    <name type="scientific">Brassica oleracea</name>
    <name type="common">Wild cabbage</name>
    <dbReference type="NCBI Taxonomy" id="3712"/>
    <lineage>
        <taxon>Eukaryota</taxon>
        <taxon>Viridiplantae</taxon>
        <taxon>Streptophyta</taxon>
        <taxon>Embryophyta</taxon>
        <taxon>Tracheophyta</taxon>
        <taxon>Spermatophyta</taxon>
        <taxon>Magnoliopsida</taxon>
        <taxon>eudicotyledons</taxon>
        <taxon>Gunneridae</taxon>
        <taxon>Pentapetalae</taxon>
        <taxon>rosids</taxon>
        <taxon>malvids</taxon>
        <taxon>Brassicales</taxon>
        <taxon>Brassicaceae</taxon>
        <taxon>Brassiceae</taxon>
        <taxon>Brassica</taxon>
    </lineage>
</organism>
<dbReference type="Gene3D" id="6.10.250.2430">
    <property type="match status" value="1"/>
</dbReference>
<keyword evidence="4 6" id="KW-0804">Transcription</keyword>
<dbReference type="InterPro" id="IPR001289">
    <property type="entry name" value="NFYA"/>
</dbReference>
<dbReference type="PANTHER" id="PTHR12632">
    <property type="entry name" value="TRANSCRIPTION FACTOR NF-Y ALPHA-RELATED"/>
    <property type="match status" value="1"/>
</dbReference>
<keyword evidence="3 6" id="KW-0238">DNA-binding</keyword>
<accession>A0A3P6E4V7</accession>
<evidence type="ECO:0000256" key="5">
    <source>
        <dbReference type="ARBA" id="ARBA00023242"/>
    </source>
</evidence>
<keyword evidence="5 6" id="KW-0539">Nucleus</keyword>
<dbReference type="PROSITE" id="PS51152">
    <property type="entry name" value="NFYA_HAP2_2"/>
    <property type="match status" value="1"/>
</dbReference>
<dbReference type="GO" id="GO:0003677">
    <property type="term" value="F:DNA binding"/>
    <property type="evidence" value="ECO:0007669"/>
    <property type="project" value="UniProtKB-KW"/>
</dbReference>
<dbReference type="GO" id="GO:0005634">
    <property type="term" value="C:nucleus"/>
    <property type="evidence" value="ECO:0007669"/>
    <property type="project" value="UniProtKB-SubCell"/>
</dbReference>
<evidence type="ECO:0000256" key="4">
    <source>
        <dbReference type="ARBA" id="ARBA00023163"/>
    </source>
</evidence>
<reference evidence="7" key="1">
    <citation type="submission" date="2018-11" db="EMBL/GenBank/DDBJ databases">
        <authorList>
            <consortium name="Genoscope - CEA"/>
            <person name="William W."/>
        </authorList>
    </citation>
    <scope>NUCLEOTIDE SEQUENCE</scope>
</reference>
<evidence type="ECO:0000313" key="7">
    <source>
        <dbReference type="EMBL" id="VDD34448.1"/>
    </source>
</evidence>
<evidence type="ECO:0000256" key="6">
    <source>
        <dbReference type="RuleBase" id="RU367155"/>
    </source>
</evidence>
<gene>
    <name evidence="7" type="ORF">BOLC9T59771H</name>
</gene>
<dbReference type="Pfam" id="PF02045">
    <property type="entry name" value="CBFB_NFYA"/>
    <property type="match status" value="1"/>
</dbReference>
<dbReference type="AlphaFoldDB" id="A0A3P6E4V7"/>
<evidence type="ECO:0000256" key="3">
    <source>
        <dbReference type="ARBA" id="ARBA00023125"/>
    </source>
</evidence>